<organism evidence="3 4">
    <name type="scientific">Rhodanobacter umsongensis</name>
    <dbReference type="NCBI Taxonomy" id="633153"/>
    <lineage>
        <taxon>Bacteria</taxon>
        <taxon>Pseudomonadati</taxon>
        <taxon>Pseudomonadota</taxon>
        <taxon>Gammaproteobacteria</taxon>
        <taxon>Lysobacterales</taxon>
        <taxon>Rhodanobacteraceae</taxon>
        <taxon>Rhodanobacter</taxon>
    </lineage>
</organism>
<keyword evidence="3" id="KW-0067">ATP-binding</keyword>
<evidence type="ECO:0000313" key="3">
    <source>
        <dbReference type="EMBL" id="MFC5438354.1"/>
    </source>
</evidence>
<gene>
    <name evidence="3" type="ORF">ACFPME_17470</name>
</gene>
<reference evidence="4" key="1">
    <citation type="journal article" date="2019" name="Int. J. Syst. Evol. Microbiol.">
        <title>The Global Catalogue of Microorganisms (GCM) 10K type strain sequencing project: providing services to taxonomists for standard genome sequencing and annotation.</title>
        <authorList>
            <consortium name="The Broad Institute Genomics Platform"/>
            <consortium name="The Broad Institute Genome Sequencing Center for Infectious Disease"/>
            <person name="Wu L."/>
            <person name="Ma J."/>
        </authorList>
    </citation>
    <scope>NUCLEOTIDE SEQUENCE [LARGE SCALE GENOMIC DNA]</scope>
    <source>
        <strain evidence="4">JCM 17130</strain>
    </source>
</reference>
<dbReference type="EMBL" id="JBHSMK010000011">
    <property type="protein sequence ID" value="MFC5438354.1"/>
    <property type="molecule type" value="Genomic_DNA"/>
</dbReference>
<dbReference type="GO" id="GO:0005524">
    <property type="term" value="F:ATP binding"/>
    <property type="evidence" value="ECO:0007669"/>
    <property type="project" value="UniProtKB-KW"/>
</dbReference>
<evidence type="ECO:0000256" key="2">
    <source>
        <dbReference type="SAM" id="Phobius"/>
    </source>
</evidence>
<feature type="transmembrane region" description="Helical" evidence="2">
    <location>
        <begin position="58"/>
        <end position="86"/>
    </location>
</feature>
<dbReference type="Proteomes" id="UP001596013">
    <property type="component" value="Unassembled WGS sequence"/>
</dbReference>
<feature type="compositionally biased region" description="Gly residues" evidence="1">
    <location>
        <begin position="148"/>
        <end position="158"/>
    </location>
</feature>
<feature type="region of interest" description="Disordered" evidence="1">
    <location>
        <begin position="142"/>
        <end position="171"/>
    </location>
</feature>
<keyword evidence="2" id="KW-0472">Membrane</keyword>
<name>A0ABW0JR35_9GAMM</name>
<feature type="transmembrane region" description="Helical" evidence="2">
    <location>
        <begin position="92"/>
        <end position="114"/>
    </location>
</feature>
<dbReference type="RefSeq" id="WP_377306969.1">
    <property type="nucleotide sequence ID" value="NZ_JBHSMK010000011.1"/>
</dbReference>
<keyword evidence="2" id="KW-0812">Transmembrane</keyword>
<keyword evidence="4" id="KW-1185">Reference proteome</keyword>
<accession>A0ABW0JR35</accession>
<protein>
    <submittedName>
        <fullName evidence="3">ABC transporter ATP-binding protein</fullName>
    </submittedName>
</protein>
<feature type="compositionally biased region" description="Low complexity" evidence="1">
    <location>
        <begin position="10"/>
        <end position="20"/>
    </location>
</feature>
<keyword evidence="2" id="KW-1133">Transmembrane helix</keyword>
<sequence>MHDESESPREAAAPDPASPASGLLTEIGQLGRAIRQLFGAQMHLLAAELGLARSAVSWMLAAGLAATVAGVGLGLTLLGLLGLLLAGWLGSWLGALVVLALLQVAFLVGSILLVRRCMHWMSLPATRGEWSAMMRDTVRKADIANEGGPDGTPRGGISSGAMRGNRGEDRA</sequence>
<evidence type="ECO:0000313" key="4">
    <source>
        <dbReference type="Proteomes" id="UP001596013"/>
    </source>
</evidence>
<comment type="caution">
    <text evidence="3">The sequence shown here is derived from an EMBL/GenBank/DDBJ whole genome shotgun (WGS) entry which is preliminary data.</text>
</comment>
<keyword evidence="3" id="KW-0547">Nucleotide-binding</keyword>
<proteinExistence type="predicted"/>
<evidence type="ECO:0000256" key="1">
    <source>
        <dbReference type="SAM" id="MobiDB-lite"/>
    </source>
</evidence>
<feature type="region of interest" description="Disordered" evidence="1">
    <location>
        <begin position="1"/>
        <end position="20"/>
    </location>
</feature>